<dbReference type="Pfam" id="PF01678">
    <property type="entry name" value="DAP_epimerase"/>
    <property type="match status" value="2"/>
</dbReference>
<organism evidence="10 11">
    <name type="scientific">Clostridium omnivorum</name>
    <dbReference type="NCBI Taxonomy" id="1604902"/>
    <lineage>
        <taxon>Bacteria</taxon>
        <taxon>Bacillati</taxon>
        <taxon>Bacillota</taxon>
        <taxon>Clostridia</taxon>
        <taxon>Eubacteriales</taxon>
        <taxon>Clostridiaceae</taxon>
        <taxon>Clostridium</taxon>
    </lineage>
</organism>
<evidence type="ECO:0000256" key="6">
    <source>
        <dbReference type="ARBA" id="ARBA00023235"/>
    </source>
</evidence>
<comment type="pathway">
    <text evidence="1 8">Amino-acid biosynthesis; L-lysine biosynthesis via DAP pathway; DL-2,6-diaminopimelate from LL-2,6-diaminopimelate: step 1/1.</text>
</comment>
<proteinExistence type="inferred from homology"/>
<protein>
    <recommendedName>
        <fullName evidence="3 8">Diaminopimelate epimerase</fullName>
        <shortName evidence="8">DAP epimerase</shortName>
        <ecNumber evidence="3 8">5.1.1.7</ecNumber>
    </recommendedName>
    <alternativeName>
        <fullName evidence="8">PLP-independent amino acid racemase</fullName>
    </alternativeName>
</protein>
<keyword evidence="6 8" id="KW-0413">Isomerase</keyword>
<sequence>MKFTKMNGTGNDFVVIEDLENQINNTGELAKKLCDRRFGIGGDGILLVRKSSKADIAMEIINSDGSYASMCGNGIRCFAKYAYENGLVKKEDMTIDTGDGVKIAILEIKGSKVVSITINMGFPSFEPSVIPALSKEYIINKNIKANDKEYLINTILMGVPHSVIFGKLEGFHVTEGKAIEKYDLYPQGTNVNFCEVVDENNIRVKTWERGAGATLACGTGCCASAVISNYLGYTNKMVNVEIPGGRLTVEITNEGILMTGPAEVNFIGEVKI</sequence>
<feature type="binding site" evidence="8">
    <location>
        <begin position="208"/>
        <end position="209"/>
    </location>
    <ligand>
        <name>substrate</name>
    </ligand>
</feature>
<evidence type="ECO:0000256" key="7">
    <source>
        <dbReference type="ARBA" id="ARBA00051712"/>
    </source>
</evidence>
<dbReference type="HAMAP" id="MF_00197">
    <property type="entry name" value="DAP_epimerase"/>
    <property type="match status" value="1"/>
</dbReference>
<comment type="catalytic activity">
    <reaction evidence="7 8">
        <text>(2S,6S)-2,6-diaminopimelate = meso-2,6-diaminopimelate</text>
        <dbReference type="Rhea" id="RHEA:15393"/>
        <dbReference type="ChEBI" id="CHEBI:57609"/>
        <dbReference type="ChEBI" id="CHEBI:57791"/>
        <dbReference type="EC" id="5.1.1.7"/>
    </reaction>
</comment>
<comment type="subcellular location">
    <subcellularLocation>
        <location evidence="8">Cytoplasm</location>
    </subcellularLocation>
</comment>
<comment type="caution">
    <text evidence="8">Lacks conserved residue(s) required for the propagation of feature annotation.</text>
</comment>
<dbReference type="SUPFAM" id="SSF54506">
    <property type="entry name" value="Diaminopimelate epimerase-like"/>
    <property type="match status" value="2"/>
</dbReference>
<feature type="binding site" evidence="8">
    <location>
        <position position="11"/>
    </location>
    <ligand>
        <name>substrate</name>
    </ligand>
</feature>
<feature type="binding site" evidence="8">
    <location>
        <position position="190"/>
    </location>
    <ligand>
        <name>substrate</name>
    </ligand>
</feature>
<dbReference type="EC" id="5.1.1.7" evidence="3 8"/>
<evidence type="ECO:0000256" key="3">
    <source>
        <dbReference type="ARBA" id="ARBA00013080"/>
    </source>
</evidence>
<evidence type="ECO:0000256" key="1">
    <source>
        <dbReference type="ARBA" id="ARBA00005196"/>
    </source>
</evidence>
<dbReference type="NCBIfam" id="TIGR00652">
    <property type="entry name" value="DapF"/>
    <property type="match status" value="1"/>
</dbReference>
<evidence type="ECO:0000256" key="9">
    <source>
        <dbReference type="PROSITE-ProRule" id="PRU10125"/>
    </source>
</evidence>
<keyword evidence="11" id="KW-1185">Reference proteome</keyword>
<feature type="binding site" evidence="8">
    <location>
        <position position="62"/>
    </location>
    <ligand>
        <name>substrate</name>
    </ligand>
</feature>
<evidence type="ECO:0000256" key="5">
    <source>
        <dbReference type="ARBA" id="ARBA00023154"/>
    </source>
</evidence>
<dbReference type="PROSITE" id="PS01326">
    <property type="entry name" value="DAP_EPIMERASE"/>
    <property type="match status" value="1"/>
</dbReference>
<dbReference type="PANTHER" id="PTHR31689">
    <property type="entry name" value="DIAMINOPIMELATE EPIMERASE, CHLOROPLASTIC"/>
    <property type="match status" value="1"/>
</dbReference>
<accession>A0ABQ5NB36</accession>
<dbReference type="EMBL" id="BRXR01000001">
    <property type="protein sequence ID" value="GLC32411.1"/>
    <property type="molecule type" value="Genomic_DNA"/>
</dbReference>
<evidence type="ECO:0000313" key="10">
    <source>
        <dbReference type="EMBL" id="GLC32411.1"/>
    </source>
</evidence>
<gene>
    <name evidence="8 10" type="primary">dapF</name>
    <name evidence="10" type="ORF">bsdE14_38210</name>
</gene>
<feature type="binding site" evidence="8">
    <location>
        <begin position="72"/>
        <end position="73"/>
    </location>
    <ligand>
        <name>substrate</name>
    </ligand>
</feature>
<evidence type="ECO:0000256" key="8">
    <source>
        <dbReference type="HAMAP-Rule" id="MF_00197"/>
    </source>
</evidence>
<evidence type="ECO:0000256" key="4">
    <source>
        <dbReference type="ARBA" id="ARBA00022605"/>
    </source>
</evidence>
<feature type="active site" evidence="9">
    <location>
        <position position="71"/>
    </location>
</feature>
<comment type="subunit">
    <text evidence="8">Homodimer.</text>
</comment>
<comment type="function">
    <text evidence="8">Catalyzes the stereoinversion of LL-2,6-diaminopimelate (L,L-DAP) to meso-diaminopimelate (meso-DAP), a precursor of L-lysine and an essential component of the bacterial peptidoglycan.</text>
</comment>
<reference evidence="10 11" key="1">
    <citation type="journal article" date="2024" name="Int. J. Syst. Evol. Microbiol.">
        <title>Clostridium omnivorum sp. nov., isolated from anoxic soil under the treatment of reductive soil disinfestation.</title>
        <authorList>
            <person name="Ueki A."/>
            <person name="Tonouchi A."/>
            <person name="Kaku N."/>
            <person name="Honma S."/>
            <person name="Ueki K."/>
        </authorList>
    </citation>
    <scope>NUCLEOTIDE SEQUENCE [LARGE SCALE GENOMIC DNA]</scope>
    <source>
        <strain evidence="10 11">E14</strain>
    </source>
</reference>
<feature type="site" description="Could be important to modulate the pK values of the two catalytic cysteine residues" evidence="8">
    <location>
        <position position="161"/>
    </location>
</feature>
<dbReference type="RefSeq" id="WP_264851714.1">
    <property type="nucleotide sequence ID" value="NZ_BRXR01000001.1"/>
</dbReference>
<dbReference type="InterPro" id="IPR001653">
    <property type="entry name" value="DAP_epimerase_DapF"/>
</dbReference>
<keyword evidence="8" id="KW-0963">Cytoplasm</keyword>
<dbReference type="Proteomes" id="UP001208567">
    <property type="component" value="Unassembled WGS sequence"/>
</dbReference>
<name>A0ABQ5NB36_9CLOT</name>
<keyword evidence="5 8" id="KW-0457">Lysine biosynthesis</keyword>
<feature type="active site" description="Proton donor" evidence="8">
    <location>
        <position position="71"/>
    </location>
</feature>
<feature type="site" description="Could be important to modulate the pK values of the two catalytic cysteine residues" evidence="8">
    <location>
        <position position="208"/>
    </location>
</feature>
<comment type="caution">
    <text evidence="10">The sequence shown here is derived from an EMBL/GenBank/DDBJ whole genome shotgun (WGS) entry which is preliminary data.</text>
</comment>
<evidence type="ECO:0000313" key="11">
    <source>
        <dbReference type="Proteomes" id="UP001208567"/>
    </source>
</evidence>
<feature type="active site" description="Proton acceptor" evidence="8">
    <location>
        <position position="217"/>
    </location>
</feature>
<dbReference type="PANTHER" id="PTHR31689:SF0">
    <property type="entry name" value="DIAMINOPIMELATE EPIMERASE"/>
    <property type="match status" value="1"/>
</dbReference>
<dbReference type="InterPro" id="IPR018510">
    <property type="entry name" value="DAP_epimerase_AS"/>
</dbReference>
<comment type="similarity">
    <text evidence="2 8">Belongs to the diaminopimelate epimerase family.</text>
</comment>
<dbReference type="Gene3D" id="3.10.310.10">
    <property type="entry name" value="Diaminopimelate Epimerase, Chain A, domain 1"/>
    <property type="match status" value="2"/>
</dbReference>
<keyword evidence="4 8" id="KW-0028">Amino-acid biosynthesis</keyword>
<feature type="binding site" evidence="8">
    <location>
        <begin position="218"/>
        <end position="219"/>
    </location>
    <ligand>
        <name>substrate</name>
    </ligand>
</feature>
<evidence type="ECO:0000256" key="2">
    <source>
        <dbReference type="ARBA" id="ARBA00010219"/>
    </source>
</evidence>